<protein>
    <recommendedName>
        <fullName evidence="1">RNA 3'-terminal phosphate cyclase domain-containing protein</fullName>
    </recommendedName>
</protein>
<dbReference type="SUPFAM" id="SSF55205">
    <property type="entry name" value="EPT/RTPC-like"/>
    <property type="match status" value="1"/>
</dbReference>
<feature type="domain" description="RNA 3'-terminal phosphate cyclase" evidence="1">
    <location>
        <begin position="38"/>
        <end position="373"/>
    </location>
</feature>
<dbReference type="InterPro" id="IPR037136">
    <property type="entry name" value="RNA3'_phos_cyclase_dom_sf"/>
</dbReference>
<dbReference type="GO" id="GO:0006396">
    <property type="term" value="P:RNA processing"/>
    <property type="evidence" value="ECO:0007669"/>
    <property type="project" value="InterPro"/>
</dbReference>
<name>A0AAD5Y0X0_9FUNG</name>
<dbReference type="InterPro" id="IPR013792">
    <property type="entry name" value="RNA3'P_cycl/enolpyr_Trfase_a/b"/>
</dbReference>
<accession>A0AAD5Y0X0</accession>
<organism evidence="2 3">
    <name type="scientific">Clydaea vesicula</name>
    <dbReference type="NCBI Taxonomy" id="447962"/>
    <lineage>
        <taxon>Eukaryota</taxon>
        <taxon>Fungi</taxon>
        <taxon>Fungi incertae sedis</taxon>
        <taxon>Chytridiomycota</taxon>
        <taxon>Chytridiomycota incertae sedis</taxon>
        <taxon>Chytridiomycetes</taxon>
        <taxon>Lobulomycetales</taxon>
        <taxon>Lobulomycetaceae</taxon>
        <taxon>Clydaea</taxon>
    </lineage>
</organism>
<gene>
    <name evidence="2" type="ORF">HK099_003468</name>
</gene>
<dbReference type="GO" id="GO:0003963">
    <property type="term" value="F:RNA-3'-phosphate cyclase activity"/>
    <property type="evidence" value="ECO:0007669"/>
    <property type="project" value="TreeGrafter"/>
</dbReference>
<dbReference type="AlphaFoldDB" id="A0AAD5Y0X0"/>
<dbReference type="Gene3D" id="3.30.360.20">
    <property type="entry name" value="RNA 3'-terminal phosphate cyclase, insert domain"/>
    <property type="match status" value="1"/>
</dbReference>
<dbReference type="EMBL" id="JADGJW010000227">
    <property type="protein sequence ID" value="KAJ3221490.1"/>
    <property type="molecule type" value="Genomic_DNA"/>
</dbReference>
<proteinExistence type="predicted"/>
<dbReference type="InterPro" id="IPR023797">
    <property type="entry name" value="RNA3'_phos_cyclase_dom"/>
</dbReference>
<sequence length="375" mass="41070">MCNSIRLAELTIKKKYILLNKKEDKDKKQPTEIDGSLLEGGGQIIRNAVAYSTILKIPIRIKNIRGKRKPPGLRKQHVVGVLAAGQLCDAEIEGAFVGSEVLTYTPKDAVIKSDEIIHIEIGSAGACSLVVQTILPILLFAKTTTTNKEVKVSISGGTNVSFSPPVDYLQHVLFPCLQHNLRISAAITIEKRSFGNSKDGKILLVVKSLDGIGISGINLIKQRCPINSQICYVYGCGTPEIAEKVRNFFTKIFFEVDETSMKVQNNLKSGALGVLLIGRDVDEQVVAVGSGLSTWNTKKFKESKVVEKMMSEACSAYSEMASNEEIIVDQHLQDQLVIFMALGSNTSTYKTGNLTLHTITAIEMAKTFTEVEVIY</sequence>
<evidence type="ECO:0000313" key="3">
    <source>
        <dbReference type="Proteomes" id="UP001211065"/>
    </source>
</evidence>
<comment type="caution">
    <text evidence="2">The sequence shown here is derived from an EMBL/GenBank/DDBJ whole genome shotgun (WGS) entry which is preliminary data.</text>
</comment>
<reference evidence="2" key="1">
    <citation type="submission" date="2020-05" db="EMBL/GenBank/DDBJ databases">
        <title>Phylogenomic resolution of chytrid fungi.</title>
        <authorList>
            <person name="Stajich J.E."/>
            <person name="Amses K."/>
            <person name="Simmons R."/>
            <person name="Seto K."/>
            <person name="Myers J."/>
            <person name="Bonds A."/>
            <person name="Quandt C.A."/>
            <person name="Barry K."/>
            <person name="Liu P."/>
            <person name="Grigoriev I."/>
            <person name="Longcore J.E."/>
            <person name="James T.Y."/>
        </authorList>
    </citation>
    <scope>NUCLEOTIDE SEQUENCE</scope>
    <source>
        <strain evidence="2">JEL0476</strain>
    </source>
</reference>
<dbReference type="PANTHER" id="PTHR11096:SF0">
    <property type="entry name" value="RNA 3'-TERMINAL PHOSPHATE CYCLASE"/>
    <property type="match status" value="1"/>
</dbReference>
<dbReference type="Pfam" id="PF01137">
    <property type="entry name" value="RTC"/>
    <property type="match status" value="1"/>
</dbReference>
<evidence type="ECO:0000313" key="2">
    <source>
        <dbReference type="EMBL" id="KAJ3221490.1"/>
    </source>
</evidence>
<dbReference type="InterPro" id="IPR036553">
    <property type="entry name" value="RPTC_insert"/>
</dbReference>
<dbReference type="GO" id="GO:0005634">
    <property type="term" value="C:nucleus"/>
    <property type="evidence" value="ECO:0007669"/>
    <property type="project" value="TreeGrafter"/>
</dbReference>
<dbReference type="InterPro" id="IPR000228">
    <property type="entry name" value="RNA3'_term_phos_cyc"/>
</dbReference>
<dbReference type="PANTHER" id="PTHR11096">
    <property type="entry name" value="RNA 3' TERMINAL PHOSPHATE CYCLASE"/>
    <property type="match status" value="1"/>
</dbReference>
<evidence type="ECO:0000259" key="1">
    <source>
        <dbReference type="Pfam" id="PF01137"/>
    </source>
</evidence>
<dbReference type="Proteomes" id="UP001211065">
    <property type="component" value="Unassembled WGS sequence"/>
</dbReference>
<dbReference type="Gene3D" id="3.65.10.20">
    <property type="entry name" value="RNA 3'-terminal phosphate cyclase domain"/>
    <property type="match status" value="1"/>
</dbReference>
<keyword evidence="3" id="KW-1185">Reference proteome</keyword>